<dbReference type="Proteomes" id="UP000215433">
    <property type="component" value="Unassembled WGS sequence"/>
</dbReference>
<feature type="transmembrane region" description="Helical" evidence="1">
    <location>
        <begin position="172"/>
        <end position="199"/>
    </location>
</feature>
<proteinExistence type="predicted"/>
<dbReference type="EMBL" id="NEWD01000009">
    <property type="protein sequence ID" value="OXN00702.1"/>
    <property type="molecule type" value="Genomic_DNA"/>
</dbReference>
<accession>A0A229VYM9</accession>
<dbReference type="NCBIfam" id="NF038065">
    <property type="entry name" value="Pr6Pr"/>
    <property type="match status" value="1"/>
</dbReference>
<feature type="transmembrane region" description="Helical" evidence="1">
    <location>
        <begin position="63"/>
        <end position="84"/>
    </location>
</feature>
<dbReference type="RefSeq" id="WP_093960215.1">
    <property type="nucleotide sequence ID" value="NZ_NEWD01000009.1"/>
</dbReference>
<keyword evidence="1" id="KW-0472">Membrane</keyword>
<evidence type="ECO:0000313" key="3">
    <source>
        <dbReference type="Proteomes" id="UP000215433"/>
    </source>
</evidence>
<protein>
    <recommendedName>
        <fullName evidence="4">Permeases of the major facilitator superfamily</fullName>
    </recommendedName>
</protein>
<comment type="caution">
    <text evidence="2">The sequence shown here is derived from an EMBL/GenBank/DDBJ whole genome shotgun (WGS) entry which is preliminary data.</text>
</comment>
<feature type="transmembrane region" description="Helical" evidence="1">
    <location>
        <begin position="131"/>
        <end position="152"/>
    </location>
</feature>
<feature type="transmembrane region" description="Helical" evidence="1">
    <location>
        <begin position="34"/>
        <end position="56"/>
    </location>
</feature>
<dbReference type="OrthoDB" id="9809977at2"/>
<sequence length="211" mass="23578">MRFLAALYRFAMAACCFAGTYEVWHLRHYSSLVYFTFQTTLLLGVVMLWTGAATLLKGIQPPAWLKGCLTLYSVIAGLVALFVLPAADPAITPRVFGLLTVTWAHRVVPVGALLDWLLFDPHRRFKWPYALWWMAYLPVYVVGVLIRAAIWPHSGPLADGTPYPYDFLNLPVLGWARLGINIVEYGGVFLALGLILIVIDRALPQKVLFAS</sequence>
<name>A0A229VYM9_9BIFI</name>
<organism evidence="2 3">
    <name type="scientific">Bifidobacterium vansinderenii</name>
    <dbReference type="NCBI Taxonomy" id="1984871"/>
    <lineage>
        <taxon>Bacteria</taxon>
        <taxon>Bacillati</taxon>
        <taxon>Actinomycetota</taxon>
        <taxon>Actinomycetes</taxon>
        <taxon>Bifidobacteriales</taxon>
        <taxon>Bifidobacteriaceae</taxon>
        <taxon>Bifidobacterium</taxon>
    </lineage>
</organism>
<evidence type="ECO:0008006" key="4">
    <source>
        <dbReference type="Google" id="ProtNLM"/>
    </source>
</evidence>
<evidence type="ECO:0000256" key="1">
    <source>
        <dbReference type="SAM" id="Phobius"/>
    </source>
</evidence>
<feature type="transmembrane region" description="Helical" evidence="1">
    <location>
        <begin position="96"/>
        <end position="119"/>
    </location>
</feature>
<keyword evidence="3" id="KW-1185">Reference proteome</keyword>
<evidence type="ECO:0000313" key="2">
    <source>
        <dbReference type="EMBL" id="OXN00702.1"/>
    </source>
</evidence>
<keyword evidence="1" id="KW-1133">Transmembrane helix</keyword>
<dbReference type="AlphaFoldDB" id="A0A229VYM9"/>
<dbReference type="InterPro" id="IPR049713">
    <property type="entry name" value="Pr6Pr-like"/>
</dbReference>
<reference evidence="2 3" key="1">
    <citation type="submission" date="2017-05" db="EMBL/GenBank/DDBJ databases">
        <title>Bifidobacterium vansinderenii sp. nov.</title>
        <authorList>
            <person name="Lugli G.A."/>
            <person name="Duranti S."/>
            <person name="Mangifesta M."/>
        </authorList>
    </citation>
    <scope>NUCLEOTIDE SEQUENCE [LARGE SCALE GENOMIC DNA]</scope>
    <source>
        <strain evidence="2 3">Tam10B</strain>
    </source>
</reference>
<gene>
    <name evidence="2" type="ORF">Tam10B_1039</name>
</gene>
<keyword evidence="1" id="KW-0812">Transmembrane</keyword>